<dbReference type="Pfam" id="PF00510">
    <property type="entry name" value="COX3"/>
    <property type="match status" value="1"/>
</dbReference>
<evidence type="ECO:0000313" key="14">
    <source>
        <dbReference type="Proteomes" id="UP000243024"/>
    </source>
</evidence>
<comment type="similarity">
    <text evidence="2 7">Belongs to the cytochrome c oxidase subunit 3 family.</text>
</comment>
<evidence type="ECO:0000256" key="9">
    <source>
        <dbReference type="SAM" id="Phobius"/>
    </source>
</evidence>
<name>A0A132MGW5_HYDSH</name>
<feature type="transmembrane region" description="Helical" evidence="9">
    <location>
        <begin position="42"/>
        <end position="63"/>
    </location>
</feature>
<feature type="transmembrane region" description="Helical" evidence="9">
    <location>
        <begin position="115"/>
        <end position="133"/>
    </location>
</feature>
<dbReference type="Proteomes" id="UP000243024">
    <property type="component" value="Unassembled WGS sequence"/>
</dbReference>
<accession>A0A132MGW5</accession>
<keyword evidence="5 9" id="KW-1133">Transmembrane helix</keyword>
<protein>
    <submittedName>
        <fullName evidence="11">Cytochrome (Ubi)quinol oxidase subunit III</fullName>
    </submittedName>
    <submittedName>
        <fullName evidence="12">Cytochrome B oxidoreductase</fullName>
    </submittedName>
    <submittedName>
        <fullName evidence="13">Cytochrome c oxidase polypeptide III</fullName>
    </submittedName>
</protein>
<dbReference type="InterPro" id="IPR000298">
    <property type="entry name" value="Cyt_c_oxidase-like_su3"/>
</dbReference>
<dbReference type="GO" id="GO:0005886">
    <property type="term" value="C:plasma membrane"/>
    <property type="evidence" value="ECO:0007669"/>
    <property type="project" value="UniProtKB-SubCell"/>
</dbReference>
<dbReference type="InterPro" id="IPR013833">
    <property type="entry name" value="Cyt_c_oxidase_su3_a-hlx"/>
</dbReference>
<evidence type="ECO:0000256" key="1">
    <source>
        <dbReference type="ARBA" id="ARBA00004651"/>
    </source>
</evidence>
<dbReference type="AlphaFoldDB" id="A0A132MGW5"/>
<keyword evidence="4 7" id="KW-0812">Transmembrane</keyword>
<evidence type="ECO:0000313" key="13">
    <source>
        <dbReference type="EMBL" id="PTQ53964.1"/>
    </source>
</evidence>
<feature type="transmembrane region" description="Helical" evidence="9">
    <location>
        <begin position="153"/>
        <end position="177"/>
    </location>
</feature>
<dbReference type="RefSeq" id="WP_066442126.1">
    <property type="nucleotide sequence ID" value="NZ_CBCSAS010000018.1"/>
</dbReference>
<dbReference type="Proteomes" id="UP000748108">
    <property type="component" value="Unassembled WGS sequence"/>
</dbReference>
<dbReference type="Proteomes" id="UP000244180">
    <property type="component" value="Unassembled WGS sequence"/>
</dbReference>
<dbReference type="FunFam" id="1.20.120.80:FF:000001">
    <property type="entry name" value="Cytochrome (Ubi)quinol oxidase subunit III"/>
    <property type="match status" value="1"/>
</dbReference>
<evidence type="ECO:0000256" key="7">
    <source>
        <dbReference type="RuleBase" id="RU003376"/>
    </source>
</evidence>
<evidence type="ECO:0000256" key="2">
    <source>
        <dbReference type="ARBA" id="ARBA00010581"/>
    </source>
</evidence>
<organism evidence="12 14">
    <name type="scientific">Hydrogenibacillus schlegelii</name>
    <name type="common">Bacillus schlegelii</name>
    <dbReference type="NCBI Taxonomy" id="1484"/>
    <lineage>
        <taxon>Bacteria</taxon>
        <taxon>Bacillati</taxon>
        <taxon>Bacillota</taxon>
        <taxon>Bacilli</taxon>
        <taxon>Bacillales</taxon>
        <taxon>Bacillales Family X. Incertae Sedis</taxon>
        <taxon>Hydrogenibacillus</taxon>
    </lineage>
</organism>
<dbReference type="EMBL" id="JAHHQF010000040">
    <property type="protein sequence ID" value="MBT9281627.1"/>
    <property type="molecule type" value="Genomic_DNA"/>
</dbReference>
<proteinExistence type="inferred from homology"/>
<dbReference type="OrthoDB" id="9810850at2"/>
<keyword evidence="3" id="KW-1003">Cell membrane</keyword>
<dbReference type="GO" id="GO:0004129">
    <property type="term" value="F:cytochrome-c oxidase activity"/>
    <property type="evidence" value="ECO:0007669"/>
    <property type="project" value="InterPro"/>
</dbReference>
<dbReference type="InterPro" id="IPR033946">
    <property type="entry name" value="Ubiquinol_oxase_su3_dom"/>
</dbReference>
<dbReference type="Gene3D" id="1.20.120.80">
    <property type="entry name" value="Cytochrome c oxidase, subunit III, four-helix bundle"/>
    <property type="match status" value="1"/>
</dbReference>
<gene>
    <name evidence="13" type="ORF">HSCHL_1117</name>
    <name evidence="11" type="ORF">KM312_03020</name>
    <name evidence="12" type="ORF">SA87_01385</name>
</gene>
<dbReference type="PANTHER" id="PTHR11403">
    <property type="entry name" value="CYTOCHROME C OXIDASE SUBUNIT III"/>
    <property type="match status" value="1"/>
</dbReference>
<dbReference type="EMBL" id="JXBB01000060">
    <property type="protein sequence ID" value="OAR03412.1"/>
    <property type="molecule type" value="Genomic_DNA"/>
</dbReference>
<comment type="subcellular location">
    <subcellularLocation>
        <location evidence="1 7">Cell membrane</location>
        <topology evidence="1 7">Multi-pass membrane protein</topology>
    </subcellularLocation>
</comment>
<dbReference type="InterPro" id="IPR024791">
    <property type="entry name" value="Cyt_c/ubiquinol_Oxase_su3"/>
</dbReference>
<feature type="domain" description="Heme-copper oxidase subunit III family profile" evidence="10">
    <location>
        <begin position="42"/>
        <end position="218"/>
    </location>
</feature>
<feature type="transmembrane region" description="Helical" evidence="9">
    <location>
        <begin position="197"/>
        <end position="217"/>
    </location>
</feature>
<evidence type="ECO:0000256" key="3">
    <source>
        <dbReference type="ARBA" id="ARBA00022475"/>
    </source>
</evidence>
<evidence type="ECO:0000313" key="15">
    <source>
        <dbReference type="Proteomes" id="UP000244180"/>
    </source>
</evidence>
<evidence type="ECO:0000259" key="10">
    <source>
        <dbReference type="PROSITE" id="PS50253"/>
    </source>
</evidence>
<feature type="compositionally biased region" description="Low complexity" evidence="8">
    <location>
        <begin position="1"/>
        <end position="20"/>
    </location>
</feature>
<dbReference type="PROSITE" id="PS50253">
    <property type="entry name" value="COX3"/>
    <property type="match status" value="1"/>
</dbReference>
<reference evidence="11" key="3">
    <citation type="journal article" date="2021" name="Microbiology">
        <title>Metagenomic Analysis of the Microbial Community in the Underground Coal Fire Area (Kemerovo Region, Russia) Revealed Predominance of Thermophilic Members of the Phyla Deinococcus-thermus, Aquificae, and Firmicutes.</title>
        <authorList>
            <person name="Kadnikov V."/>
            <person name="Mardanov A.V."/>
            <person name="Beletsky A.V."/>
            <person name="Karnachuk O.V."/>
            <person name="Ravin N.V."/>
        </authorList>
    </citation>
    <scope>NUCLEOTIDE SEQUENCE</scope>
    <source>
        <strain evidence="11">RBS10-49</strain>
    </source>
</reference>
<dbReference type="PANTHER" id="PTHR11403:SF9">
    <property type="entry name" value="CYTOCHROME C OXIDASE SUBUNIT 3"/>
    <property type="match status" value="1"/>
</dbReference>
<keyword evidence="14" id="KW-1185">Reference proteome</keyword>
<dbReference type="SUPFAM" id="SSF81452">
    <property type="entry name" value="Cytochrome c oxidase subunit III-like"/>
    <property type="match status" value="1"/>
</dbReference>
<evidence type="ECO:0000256" key="8">
    <source>
        <dbReference type="SAM" id="MobiDB-lite"/>
    </source>
</evidence>
<keyword evidence="6 9" id="KW-0472">Membrane</keyword>
<dbReference type="STRING" id="1484.SA87_01385"/>
<feature type="transmembrane region" description="Helical" evidence="9">
    <location>
        <begin position="83"/>
        <end position="103"/>
    </location>
</feature>
<evidence type="ECO:0000256" key="5">
    <source>
        <dbReference type="ARBA" id="ARBA00022989"/>
    </source>
</evidence>
<dbReference type="CDD" id="cd02863">
    <property type="entry name" value="Ubiquinol_oxidase_III"/>
    <property type="match status" value="1"/>
</dbReference>
<evidence type="ECO:0000313" key="12">
    <source>
        <dbReference type="EMBL" id="OAR03412.1"/>
    </source>
</evidence>
<reference evidence="13 15" key="2">
    <citation type="submission" date="2017-08" db="EMBL/GenBank/DDBJ databases">
        <title>Burning lignite coal seam in the remote Altai Mountains harbors a hydrogen-driven thermophilic microbial community.</title>
        <authorList>
            <person name="Kadnikov V.V."/>
            <person name="Mardanov A.V."/>
            <person name="Ivasenko D."/>
            <person name="Beletsky A.V."/>
            <person name="Karnachuk O.V."/>
            <person name="Ravin N.V."/>
        </authorList>
    </citation>
    <scope>NUCLEOTIDE SEQUENCE [LARGE SCALE GENOMIC DNA]</scope>
    <source>
        <strain evidence="13">AL33</strain>
    </source>
</reference>
<dbReference type="EMBL" id="PEBV01000008">
    <property type="protein sequence ID" value="PTQ53964.1"/>
    <property type="molecule type" value="Genomic_DNA"/>
</dbReference>
<evidence type="ECO:0000256" key="6">
    <source>
        <dbReference type="ARBA" id="ARBA00023136"/>
    </source>
</evidence>
<evidence type="ECO:0000256" key="4">
    <source>
        <dbReference type="ARBA" id="ARBA00022692"/>
    </source>
</evidence>
<feature type="region of interest" description="Disordered" evidence="8">
    <location>
        <begin position="1"/>
        <end position="22"/>
    </location>
</feature>
<dbReference type="InterPro" id="IPR035973">
    <property type="entry name" value="Cyt_c_oxidase_su3-like_sf"/>
</dbReference>
<comment type="caution">
    <text evidence="12">The sequence shown here is derived from an EMBL/GenBank/DDBJ whole genome shotgun (WGS) entry which is preliminary data.</text>
</comment>
<dbReference type="GO" id="GO:0019646">
    <property type="term" value="P:aerobic electron transport chain"/>
    <property type="evidence" value="ECO:0007669"/>
    <property type="project" value="InterPro"/>
</dbReference>
<evidence type="ECO:0000313" key="11">
    <source>
        <dbReference type="EMBL" id="MBT9281627.1"/>
    </source>
</evidence>
<sequence length="220" mass="24269">MSLTAEPGRLGAAAPAARAGAVEKTEAPPIELATQEGRNKLIGMWLFIAAESVLFASFFAVYLALRHSTMGGPTGKELFDLKLVFLATALLLSSSFTSVMAVLNMRRLQAGAMKAWLLATWLLGASFLALEAYEFNHYVHMGHTFTSSAFGTAFYSLVGFHGAHVTFGLLWLFALLVRNLRREVTPYIAPKVYAFSLYWHFVDLVWVFIFSVVYLMGKVA</sequence>
<reference evidence="12 14" key="1">
    <citation type="submission" date="2015-09" db="EMBL/GenBank/DDBJ databases">
        <title>Draft genome sequence of Hydrogenibacillus schlegelii DSM 2000.</title>
        <authorList>
            <person name="Hemp J."/>
        </authorList>
    </citation>
    <scope>NUCLEOTIDE SEQUENCE [LARGE SCALE GENOMIC DNA]</scope>
    <source>
        <strain evidence="12 14">MA 48</strain>
    </source>
</reference>